<evidence type="ECO:0000313" key="1">
    <source>
        <dbReference type="EMBL" id="ALI59386.1"/>
    </source>
</evidence>
<dbReference type="RefSeq" id="WP_019726462.1">
    <property type="nucleotide sequence ID" value="NZ_CABIPB010000032.1"/>
</dbReference>
<sequence length="88" mass="9815">MLIVRLEQGWTLKLDRQVGSSGKHGIWSFHCAESTYTPAPAELLRHAAILPAEPKDGQKVEVAICDTRMPQDEWRPVGNGVATYEAER</sequence>
<gene>
    <name evidence="1" type="ORF">CCBH4851_00688</name>
</gene>
<protein>
    <recommendedName>
        <fullName evidence="2">Bacteriophage protein</fullName>
    </recommendedName>
</protein>
<reference evidence="1" key="1">
    <citation type="submission" date="2015-08" db="EMBL/GenBank/DDBJ databases">
        <title>Pseudomonas aeruginosa strain CCBH4851 chromosome region.</title>
        <authorList>
            <person name="Silveira M.C."/>
            <person name="Carvalho-Assef A.P.D."/>
            <person name="Albano R.M."/>
        </authorList>
    </citation>
    <scope>NUCLEOTIDE SEQUENCE</scope>
    <source>
        <strain evidence="1">CCBH4851</strain>
    </source>
</reference>
<name>A0A0P0AKS6_PSEAI</name>
<organism evidence="1">
    <name type="scientific">Pseudomonas aeruginosa</name>
    <dbReference type="NCBI Taxonomy" id="287"/>
    <lineage>
        <taxon>Bacteria</taxon>
        <taxon>Pseudomonadati</taxon>
        <taxon>Pseudomonadota</taxon>
        <taxon>Gammaproteobacteria</taxon>
        <taxon>Pseudomonadales</taxon>
        <taxon>Pseudomonadaceae</taxon>
        <taxon>Pseudomonas</taxon>
    </lineage>
</organism>
<dbReference type="EMBL" id="KT454971">
    <property type="protein sequence ID" value="ALI59386.1"/>
    <property type="molecule type" value="Genomic_DNA"/>
</dbReference>
<proteinExistence type="predicted"/>
<accession>A0A0P0AKS6</accession>
<dbReference type="AlphaFoldDB" id="A0A0P0AKS6"/>
<evidence type="ECO:0008006" key="2">
    <source>
        <dbReference type="Google" id="ProtNLM"/>
    </source>
</evidence>